<evidence type="ECO:0000313" key="1">
    <source>
        <dbReference type="EMBL" id="KAL1140080.1"/>
    </source>
</evidence>
<evidence type="ECO:0000313" key="2">
    <source>
        <dbReference type="Proteomes" id="UP001558652"/>
    </source>
</evidence>
<comment type="caution">
    <text evidence="1">The sequence shown here is derived from an EMBL/GenBank/DDBJ whole genome shotgun (WGS) entry which is preliminary data.</text>
</comment>
<sequence length="209" mass="24122">MITIKKECLGVYYEAHKIYTLSPKLPRPFITFISLYRPSGLTTIYYNGARYSISRSHGTVERLHSTFQEHLHLLRIGRGVRGEEAWARTLLAYNSSLHSATWMTPLSVNVRGWWKRSIGRKGIVSTVDPIIGRNDKATDQWDRGRAGDLVSVRNWYKRRKTDPRFVGPFVVVRTMSRYRLQLRNPATGRLRIVLANGTRPPAAQRRRGE</sequence>
<accession>A0ABD0YW40</accession>
<reference evidence="1 2" key="1">
    <citation type="submission" date="2024-07" db="EMBL/GenBank/DDBJ databases">
        <title>Chromosome-level genome assembly of the water stick insect Ranatra chinensis (Heteroptera: Nepidae).</title>
        <authorList>
            <person name="Liu X."/>
        </authorList>
    </citation>
    <scope>NUCLEOTIDE SEQUENCE [LARGE SCALE GENOMIC DNA]</scope>
    <source>
        <strain evidence="1">Cailab_2021Rc</strain>
        <tissue evidence="1">Muscle</tissue>
    </source>
</reference>
<name>A0ABD0YW40_9HEMI</name>
<gene>
    <name evidence="1" type="ORF">AAG570_000012</name>
</gene>
<dbReference type="InterPro" id="IPR036397">
    <property type="entry name" value="RNaseH_sf"/>
</dbReference>
<dbReference type="Gene3D" id="3.30.420.10">
    <property type="entry name" value="Ribonuclease H-like superfamily/Ribonuclease H"/>
    <property type="match status" value="1"/>
</dbReference>
<organism evidence="1 2">
    <name type="scientific">Ranatra chinensis</name>
    <dbReference type="NCBI Taxonomy" id="642074"/>
    <lineage>
        <taxon>Eukaryota</taxon>
        <taxon>Metazoa</taxon>
        <taxon>Ecdysozoa</taxon>
        <taxon>Arthropoda</taxon>
        <taxon>Hexapoda</taxon>
        <taxon>Insecta</taxon>
        <taxon>Pterygota</taxon>
        <taxon>Neoptera</taxon>
        <taxon>Paraneoptera</taxon>
        <taxon>Hemiptera</taxon>
        <taxon>Heteroptera</taxon>
        <taxon>Panheteroptera</taxon>
        <taxon>Nepomorpha</taxon>
        <taxon>Nepidae</taxon>
        <taxon>Ranatrinae</taxon>
        <taxon>Ranatra</taxon>
    </lineage>
</organism>
<dbReference type="AlphaFoldDB" id="A0ABD0YW40"/>
<evidence type="ECO:0008006" key="3">
    <source>
        <dbReference type="Google" id="ProtNLM"/>
    </source>
</evidence>
<keyword evidence="2" id="KW-1185">Reference proteome</keyword>
<dbReference type="EMBL" id="JBFDAA010000001">
    <property type="protein sequence ID" value="KAL1140080.1"/>
    <property type="molecule type" value="Genomic_DNA"/>
</dbReference>
<dbReference type="Proteomes" id="UP001558652">
    <property type="component" value="Unassembled WGS sequence"/>
</dbReference>
<proteinExistence type="predicted"/>
<protein>
    <recommendedName>
        <fullName evidence="3">Integrase catalytic domain-containing protein</fullName>
    </recommendedName>
</protein>